<reference evidence="2" key="1">
    <citation type="journal article" date="2014" name="Int. J. Syst. Evol. Microbiol.">
        <title>Complete genome sequence of Corynebacterium casei LMG S-19264T (=DSM 44701T), isolated from a smear-ripened cheese.</title>
        <authorList>
            <consortium name="US DOE Joint Genome Institute (JGI-PGF)"/>
            <person name="Walter F."/>
            <person name="Albersmeier A."/>
            <person name="Kalinowski J."/>
            <person name="Ruckert C."/>
        </authorList>
    </citation>
    <scope>NUCLEOTIDE SEQUENCE</scope>
    <source>
        <strain evidence="2">JCM 4434</strain>
    </source>
</reference>
<proteinExistence type="predicted"/>
<sequence length="226" mass="23871">MASLAVPTTVMPRAGELQQHGADPAGRTVHQQGLPRPYAEDVQHPLAGLGRHRDRGGLLPAQRGGLVRQHVRVEQRVLGVTAPHQAAEHLVAGREARHLRADGLHHAGHFVAGDGGEDGREERVQLAAALLAVDRVDAHRADRDPDLAGAGGRQLDVDGAQHVRAAVPGKGDRLGHGRIPWGFRELSREVVASDAFHTAAPRPGVPPFFRAVRPGRTDGPPSGAGG</sequence>
<evidence type="ECO:0000313" key="3">
    <source>
        <dbReference type="Proteomes" id="UP000610124"/>
    </source>
</evidence>
<evidence type="ECO:0000256" key="1">
    <source>
        <dbReference type="SAM" id="MobiDB-lite"/>
    </source>
</evidence>
<feature type="region of interest" description="Disordered" evidence="1">
    <location>
        <begin position="1"/>
        <end position="32"/>
    </location>
</feature>
<reference evidence="2" key="2">
    <citation type="submission" date="2020-09" db="EMBL/GenBank/DDBJ databases">
        <authorList>
            <person name="Sun Q."/>
            <person name="Ohkuma M."/>
        </authorList>
    </citation>
    <scope>NUCLEOTIDE SEQUENCE</scope>
    <source>
        <strain evidence="2">JCM 4434</strain>
    </source>
</reference>
<gene>
    <name evidence="2" type="ORF">GCM10010502_26000</name>
</gene>
<dbReference type="AlphaFoldDB" id="A0A8H9HLZ3"/>
<dbReference type="EMBL" id="BMUB01000005">
    <property type="protein sequence ID" value="GGU73188.1"/>
    <property type="molecule type" value="Genomic_DNA"/>
</dbReference>
<name>A0A8H9HLZ3_KITAU</name>
<dbReference type="AntiFam" id="ANF00097">
    <property type="entry name" value="Shadow ORF (opposite CRYZ)"/>
</dbReference>
<accession>A0A8H9HLZ3</accession>
<dbReference type="Proteomes" id="UP000610124">
    <property type="component" value="Unassembled WGS sequence"/>
</dbReference>
<organism evidence="2 3">
    <name type="scientific">Kitasatospora aureofaciens</name>
    <name type="common">Streptomyces aureofaciens</name>
    <dbReference type="NCBI Taxonomy" id="1894"/>
    <lineage>
        <taxon>Bacteria</taxon>
        <taxon>Bacillati</taxon>
        <taxon>Actinomycetota</taxon>
        <taxon>Actinomycetes</taxon>
        <taxon>Kitasatosporales</taxon>
        <taxon>Streptomycetaceae</taxon>
        <taxon>Kitasatospora</taxon>
    </lineage>
</organism>
<comment type="caution">
    <text evidence="2">The sequence shown here is derived from an EMBL/GenBank/DDBJ whole genome shotgun (WGS) entry which is preliminary data.</text>
</comment>
<protein>
    <submittedName>
        <fullName evidence="2">Uncharacterized protein</fullName>
    </submittedName>
</protein>
<evidence type="ECO:0000313" key="2">
    <source>
        <dbReference type="EMBL" id="GGU73188.1"/>
    </source>
</evidence>